<dbReference type="InterPro" id="IPR035530">
    <property type="entry name" value="PBSX_XtrA"/>
</dbReference>
<evidence type="ECO:0000313" key="1">
    <source>
        <dbReference type="EMBL" id="GAJ41591.1"/>
    </source>
</evidence>
<keyword evidence="2" id="KW-1185">Reference proteome</keyword>
<dbReference type="EMBL" id="BAWO01000078">
    <property type="protein sequence ID" value="GAJ41591.1"/>
    <property type="molecule type" value="Genomic_DNA"/>
</dbReference>
<gene>
    <name evidence="1" type="ORF">GCA01S_078_00050</name>
</gene>
<proteinExistence type="predicted"/>
<sequence length="68" mass="7449">MKRAQELQIDINNMTVSHPVVPGKVLVLVIDGVQGKAKAAEAVEHGFTIIETAKGKTARIKYEESELF</sequence>
<name>A0A023DKP8_9BACL</name>
<protein>
    <submittedName>
        <fullName evidence="1">Uncharacterized protein</fullName>
    </submittedName>
</protein>
<comment type="caution">
    <text evidence="1">The sequence shown here is derived from an EMBL/GenBank/DDBJ whole genome shotgun (WGS) entry which is preliminary data.</text>
</comment>
<accession>A0A023DKP8</accession>
<dbReference type="AlphaFoldDB" id="A0A023DKP8"/>
<reference evidence="1 2" key="1">
    <citation type="submission" date="2014-04" db="EMBL/GenBank/DDBJ databases">
        <title>Whole genome shotgun sequence of Geobacillus caldoxylosilyticus NBRC 107762.</title>
        <authorList>
            <person name="Hosoyama A."/>
            <person name="Hosoyama Y."/>
            <person name="Katano-Makiyama Y."/>
            <person name="Tsuchikane K."/>
            <person name="Ohji S."/>
            <person name="Ichikawa N."/>
            <person name="Yamazoe A."/>
            <person name="Fujita N."/>
        </authorList>
    </citation>
    <scope>NUCLEOTIDE SEQUENCE [LARGE SCALE GENOMIC DNA]</scope>
    <source>
        <strain evidence="1 2">NBRC 107762</strain>
    </source>
</reference>
<evidence type="ECO:0000313" key="2">
    <source>
        <dbReference type="Proteomes" id="UP000023561"/>
    </source>
</evidence>
<dbReference type="RefSeq" id="WP_017436998.1">
    <property type="nucleotide sequence ID" value="NZ_BAWO01000078.1"/>
</dbReference>
<organism evidence="1 2">
    <name type="scientific">Parageobacillus caldoxylosilyticus NBRC 107762</name>
    <dbReference type="NCBI Taxonomy" id="1220594"/>
    <lineage>
        <taxon>Bacteria</taxon>
        <taxon>Bacillati</taxon>
        <taxon>Bacillota</taxon>
        <taxon>Bacilli</taxon>
        <taxon>Bacillales</taxon>
        <taxon>Anoxybacillaceae</taxon>
        <taxon>Saccharococcus</taxon>
    </lineage>
</organism>
<dbReference type="Pfam" id="PF17356">
    <property type="entry name" value="PBSX_XtrA"/>
    <property type="match status" value="1"/>
</dbReference>
<dbReference type="Proteomes" id="UP000023561">
    <property type="component" value="Unassembled WGS sequence"/>
</dbReference>